<dbReference type="Pfam" id="PF00975">
    <property type="entry name" value="Thioesterase"/>
    <property type="match status" value="1"/>
</dbReference>
<dbReference type="EMBL" id="JAINZZ010000023">
    <property type="protein sequence ID" value="MBY8879816.1"/>
    <property type="molecule type" value="Genomic_DNA"/>
</dbReference>
<dbReference type="InterPro" id="IPR029058">
    <property type="entry name" value="AB_hydrolase_fold"/>
</dbReference>
<feature type="domain" description="Thioesterase" evidence="2">
    <location>
        <begin position="24"/>
        <end position="245"/>
    </location>
</feature>
<comment type="caution">
    <text evidence="3">The sequence shown here is derived from an EMBL/GenBank/DDBJ whole genome shotgun (WGS) entry which is preliminary data.</text>
</comment>
<reference evidence="3 4" key="1">
    <citation type="submission" date="2021-08" db="EMBL/GenBank/DDBJ databases">
        <title>WGS of actinomycetes from Thailand.</title>
        <authorList>
            <person name="Thawai C."/>
        </authorList>
    </citation>
    <scope>NUCLEOTIDE SEQUENCE [LARGE SCALE GENOMIC DNA]</scope>
    <source>
        <strain evidence="3 4">PLK6-54</strain>
    </source>
</reference>
<evidence type="ECO:0000259" key="2">
    <source>
        <dbReference type="Pfam" id="PF00975"/>
    </source>
</evidence>
<dbReference type="InterPro" id="IPR001031">
    <property type="entry name" value="Thioesterase"/>
</dbReference>
<comment type="similarity">
    <text evidence="1">Belongs to the thioesterase family.</text>
</comment>
<dbReference type="PANTHER" id="PTHR11487">
    <property type="entry name" value="THIOESTERASE"/>
    <property type="match status" value="1"/>
</dbReference>
<dbReference type="InterPro" id="IPR012223">
    <property type="entry name" value="TEII"/>
</dbReference>
<dbReference type="Gene3D" id="3.40.50.1820">
    <property type="entry name" value="alpha/beta hydrolase"/>
    <property type="match status" value="1"/>
</dbReference>
<dbReference type="Proteomes" id="UP000778578">
    <property type="component" value="Unassembled WGS sequence"/>
</dbReference>
<proteinExistence type="inferred from homology"/>
<organism evidence="3 4">
    <name type="scientific">Actinacidiphila acidipaludis</name>
    <dbReference type="NCBI Taxonomy" id="2873382"/>
    <lineage>
        <taxon>Bacteria</taxon>
        <taxon>Bacillati</taxon>
        <taxon>Actinomycetota</taxon>
        <taxon>Actinomycetes</taxon>
        <taxon>Kitasatosporales</taxon>
        <taxon>Streptomycetaceae</taxon>
        <taxon>Actinacidiphila</taxon>
    </lineage>
</organism>
<evidence type="ECO:0000313" key="3">
    <source>
        <dbReference type="EMBL" id="MBY8879816.1"/>
    </source>
</evidence>
<protein>
    <submittedName>
        <fullName evidence="3">Thioesterase</fullName>
    </submittedName>
</protein>
<gene>
    <name evidence="3" type="ORF">K7862_19550</name>
</gene>
<sequence>MTAPASTASRWFRRHPSVTGPRLRLVCLPHAGGAASFFHAWGGAFGPDVEVLAARYPGRQDRIADPFLEDMASLADAVTAALPPFLDRPLALFGHSMGASLAYEVTLRLRERYGFRPEGLFVSGREAPHLVTPKDIHLRDDDQLVDEVLRLGGVDTALLAEPGLRDLVLPAIRSDFKVSGTYRAAGPVPVGTPVTAYVGDQDPNVTPEDVAAWEQVAGGGFAMRVFPGGHFYLEPERDALIRDIAGRIGVASS</sequence>
<evidence type="ECO:0000256" key="1">
    <source>
        <dbReference type="ARBA" id="ARBA00007169"/>
    </source>
</evidence>
<keyword evidence="4" id="KW-1185">Reference proteome</keyword>
<dbReference type="RefSeq" id="WP_222964215.1">
    <property type="nucleotide sequence ID" value="NZ_JAINZZ010000023.1"/>
</dbReference>
<evidence type="ECO:0000313" key="4">
    <source>
        <dbReference type="Proteomes" id="UP000778578"/>
    </source>
</evidence>
<dbReference type="SUPFAM" id="SSF53474">
    <property type="entry name" value="alpha/beta-Hydrolases"/>
    <property type="match status" value="1"/>
</dbReference>
<name>A0ABS7Q9L0_9ACTN</name>
<dbReference type="PANTHER" id="PTHR11487:SF0">
    <property type="entry name" value="S-ACYL FATTY ACID SYNTHASE THIOESTERASE, MEDIUM CHAIN"/>
    <property type="match status" value="1"/>
</dbReference>
<accession>A0ABS7Q9L0</accession>